<dbReference type="AlphaFoldDB" id="A0A8S4R9U9"/>
<feature type="region of interest" description="Disordered" evidence="1">
    <location>
        <begin position="72"/>
        <end position="110"/>
    </location>
</feature>
<dbReference type="EMBL" id="CAKXAJ010024920">
    <property type="protein sequence ID" value="CAH2232868.1"/>
    <property type="molecule type" value="Genomic_DNA"/>
</dbReference>
<comment type="caution">
    <text evidence="2">The sequence shown here is derived from an EMBL/GenBank/DDBJ whole genome shotgun (WGS) entry which is preliminary data.</text>
</comment>
<feature type="compositionally biased region" description="Polar residues" evidence="1">
    <location>
        <begin position="74"/>
        <end position="90"/>
    </location>
</feature>
<dbReference type="Proteomes" id="UP000838756">
    <property type="component" value="Unassembled WGS sequence"/>
</dbReference>
<sequence>MEAHDFGHRTVSKLVGFTPTKMHAEPGETIATTKEEEWVTRKTSEVTTTRKIATHVKRELVLEDGRILKDSGPKISTSVNEDTHTTNFQQTEHRVPEDQGAETKADPIEGNHKDGVYIEELQDAPDGAVAPAGAKVLVSSCVVANHGGKVRESHERRVLTRNVTDRVRETEERIHRGDTTHDVSPDIIST</sequence>
<accession>A0A8S4R9U9</accession>
<evidence type="ECO:0000256" key="1">
    <source>
        <dbReference type="SAM" id="MobiDB-lite"/>
    </source>
</evidence>
<keyword evidence="3" id="KW-1185">Reference proteome</keyword>
<feature type="region of interest" description="Disordered" evidence="1">
    <location>
        <begin position="167"/>
        <end position="190"/>
    </location>
</feature>
<reference evidence="2" key="1">
    <citation type="submission" date="2022-03" db="EMBL/GenBank/DDBJ databases">
        <authorList>
            <person name="Lindestad O."/>
        </authorList>
    </citation>
    <scope>NUCLEOTIDE SEQUENCE</scope>
</reference>
<organism evidence="2 3">
    <name type="scientific">Pararge aegeria aegeria</name>
    <dbReference type="NCBI Taxonomy" id="348720"/>
    <lineage>
        <taxon>Eukaryota</taxon>
        <taxon>Metazoa</taxon>
        <taxon>Ecdysozoa</taxon>
        <taxon>Arthropoda</taxon>
        <taxon>Hexapoda</taxon>
        <taxon>Insecta</taxon>
        <taxon>Pterygota</taxon>
        <taxon>Neoptera</taxon>
        <taxon>Endopterygota</taxon>
        <taxon>Lepidoptera</taxon>
        <taxon>Glossata</taxon>
        <taxon>Ditrysia</taxon>
        <taxon>Papilionoidea</taxon>
        <taxon>Nymphalidae</taxon>
        <taxon>Satyrinae</taxon>
        <taxon>Satyrini</taxon>
        <taxon>Parargina</taxon>
        <taxon>Pararge</taxon>
    </lineage>
</organism>
<name>A0A8S4R9U9_9NEOP</name>
<proteinExistence type="predicted"/>
<evidence type="ECO:0000313" key="3">
    <source>
        <dbReference type="Proteomes" id="UP000838756"/>
    </source>
</evidence>
<feature type="compositionally biased region" description="Basic and acidic residues" evidence="1">
    <location>
        <begin position="91"/>
        <end position="110"/>
    </location>
</feature>
<dbReference type="OrthoDB" id="6605262at2759"/>
<evidence type="ECO:0000313" key="2">
    <source>
        <dbReference type="EMBL" id="CAH2232868.1"/>
    </source>
</evidence>
<gene>
    <name evidence="2" type="primary">jg16628</name>
    <name evidence="2" type="ORF">PAEG_LOCUS11043</name>
</gene>
<feature type="compositionally biased region" description="Basic and acidic residues" evidence="1">
    <location>
        <begin position="167"/>
        <end position="184"/>
    </location>
</feature>
<protein>
    <submittedName>
        <fullName evidence="2">Jg16628 protein</fullName>
    </submittedName>
</protein>